<evidence type="ECO:0000256" key="16">
    <source>
        <dbReference type="NCBIfam" id="TIGR01389"/>
    </source>
</evidence>
<dbReference type="Pfam" id="PF00271">
    <property type="entry name" value="Helicase_C"/>
    <property type="match status" value="1"/>
</dbReference>
<evidence type="ECO:0000259" key="19">
    <source>
        <dbReference type="PROSITE" id="PS51194"/>
    </source>
</evidence>
<dbReference type="Pfam" id="PF00570">
    <property type="entry name" value="HRDC"/>
    <property type="match status" value="1"/>
</dbReference>
<dbReference type="Pfam" id="PF09382">
    <property type="entry name" value="RQC"/>
    <property type="match status" value="1"/>
</dbReference>
<reference evidence="20" key="2">
    <citation type="submission" date="2020-09" db="EMBL/GenBank/DDBJ databases">
        <authorList>
            <person name="Sun Q."/>
            <person name="Zhou Y."/>
        </authorList>
    </citation>
    <scope>NUCLEOTIDE SEQUENCE</scope>
    <source>
        <strain evidence="20">CGMCC 1.15254</strain>
    </source>
</reference>
<comment type="caution">
    <text evidence="20">The sequence shown here is derived from an EMBL/GenBank/DDBJ whole genome shotgun (WGS) entry which is preliminary data.</text>
</comment>
<dbReference type="InterPro" id="IPR001650">
    <property type="entry name" value="Helicase_C-like"/>
</dbReference>
<dbReference type="RefSeq" id="WP_188664060.1">
    <property type="nucleotide sequence ID" value="NZ_BMHV01000011.1"/>
</dbReference>
<accession>A0A917C266</accession>
<evidence type="ECO:0000313" key="21">
    <source>
        <dbReference type="Proteomes" id="UP000632498"/>
    </source>
</evidence>
<dbReference type="EMBL" id="BMHV01000011">
    <property type="protein sequence ID" value="GGF64412.1"/>
    <property type="molecule type" value="Genomic_DNA"/>
</dbReference>
<evidence type="ECO:0000259" key="17">
    <source>
        <dbReference type="PROSITE" id="PS50967"/>
    </source>
</evidence>
<dbReference type="InterPro" id="IPR002121">
    <property type="entry name" value="HRDC_dom"/>
</dbReference>
<dbReference type="Gene3D" id="1.10.150.80">
    <property type="entry name" value="HRDC domain"/>
    <property type="match status" value="1"/>
</dbReference>
<evidence type="ECO:0000256" key="13">
    <source>
        <dbReference type="ARBA" id="ARBA00023204"/>
    </source>
</evidence>
<dbReference type="GO" id="GO:0030894">
    <property type="term" value="C:replisome"/>
    <property type="evidence" value="ECO:0007669"/>
    <property type="project" value="TreeGrafter"/>
</dbReference>
<comment type="catalytic activity">
    <reaction evidence="15">
        <text>Couples ATP hydrolysis with the unwinding of duplex DNA by translocating in the 3'-5' direction.</text>
        <dbReference type="EC" id="5.6.2.4"/>
    </reaction>
</comment>
<evidence type="ECO:0000259" key="18">
    <source>
        <dbReference type="PROSITE" id="PS51192"/>
    </source>
</evidence>
<dbReference type="GO" id="GO:0043138">
    <property type="term" value="F:3'-5' DNA helicase activity"/>
    <property type="evidence" value="ECO:0007669"/>
    <property type="project" value="UniProtKB-EC"/>
</dbReference>
<dbReference type="GO" id="GO:0009378">
    <property type="term" value="F:four-way junction helicase activity"/>
    <property type="evidence" value="ECO:0007669"/>
    <property type="project" value="TreeGrafter"/>
</dbReference>
<dbReference type="SUPFAM" id="SSF47819">
    <property type="entry name" value="HRDC-like"/>
    <property type="match status" value="1"/>
</dbReference>
<organism evidence="20 21">
    <name type="scientific">Terasakiella brassicae</name>
    <dbReference type="NCBI Taxonomy" id="1634917"/>
    <lineage>
        <taxon>Bacteria</taxon>
        <taxon>Pseudomonadati</taxon>
        <taxon>Pseudomonadota</taxon>
        <taxon>Alphaproteobacteria</taxon>
        <taxon>Rhodospirillales</taxon>
        <taxon>Terasakiellaceae</taxon>
        <taxon>Terasakiella</taxon>
    </lineage>
</organism>
<keyword evidence="21" id="KW-1185">Reference proteome</keyword>
<feature type="domain" description="Helicase ATP-binding" evidence="18">
    <location>
        <begin position="26"/>
        <end position="194"/>
    </location>
</feature>
<dbReference type="InterPro" id="IPR010997">
    <property type="entry name" value="HRDC-like_sf"/>
</dbReference>
<dbReference type="InterPro" id="IPR011545">
    <property type="entry name" value="DEAD/DEAH_box_helicase_dom"/>
</dbReference>
<evidence type="ECO:0000256" key="6">
    <source>
        <dbReference type="ARBA" id="ARBA00022763"/>
    </source>
</evidence>
<proteinExistence type="inferred from homology"/>
<keyword evidence="7" id="KW-0378">Hydrolase</keyword>
<dbReference type="InterPro" id="IPR006293">
    <property type="entry name" value="DNA_helicase_ATP-dep_RecQ_bac"/>
</dbReference>
<gene>
    <name evidence="20" type="primary">recQ</name>
    <name evidence="20" type="ORF">GCM10011332_18140</name>
</gene>
<keyword evidence="4" id="KW-0479">Metal-binding</keyword>
<keyword evidence="13" id="KW-0234">DNA repair</keyword>
<evidence type="ECO:0000256" key="10">
    <source>
        <dbReference type="ARBA" id="ARBA00022840"/>
    </source>
</evidence>
<comment type="cofactor">
    <cofactor evidence="2">
        <name>Zn(2+)</name>
        <dbReference type="ChEBI" id="CHEBI:29105"/>
    </cofactor>
</comment>
<dbReference type="InterPro" id="IPR036388">
    <property type="entry name" value="WH-like_DNA-bd_sf"/>
</dbReference>
<evidence type="ECO:0000256" key="12">
    <source>
        <dbReference type="ARBA" id="ARBA00023172"/>
    </source>
</evidence>
<keyword evidence="8 20" id="KW-0347">Helicase</keyword>
<dbReference type="PROSITE" id="PS51192">
    <property type="entry name" value="HELICASE_ATP_BIND_1"/>
    <property type="match status" value="1"/>
</dbReference>
<dbReference type="Proteomes" id="UP000632498">
    <property type="component" value="Unassembled WGS sequence"/>
</dbReference>
<dbReference type="InterPro" id="IPR014001">
    <property type="entry name" value="Helicase_ATP-bd"/>
</dbReference>
<keyword evidence="6" id="KW-0227">DNA damage</keyword>
<dbReference type="InterPro" id="IPR004589">
    <property type="entry name" value="DNA_helicase_ATP-dep_RecQ"/>
</dbReference>
<dbReference type="PROSITE" id="PS51194">
    <property type="entry name" value="HELICASE_CTER"/>
    <property type="match status" value="1"/>
</dbReference>
<dbReference type="GO" id="GO:0006310">
    <property type="term" value="P:DNA recombination"/>
    <property type="evidence" value="ECO:0007669"/>
    <property type="project" value="UniProtKB-UniRule"/>
</dbReference>
<dbReference type="FunFam" id="1.10.150.80:FF:000002">
    <property type="entry name" value="ATP-dependent DNA helicase RecQ"/>
    <property type="match status" value="1"/>
</dbReference>
<evidence type="ECO:0000256" key="15">
    <source>
        <dbReference type="ARBA" id="ARBA00034617"/>
    </source>
</evidence>
<dbReference type="InterPro" id="IPR027417">
    <property type="entry name" value="P-loop_NTPase"/>
</dbReference>
<evidence type="ECO:0000256" key="14">
    <source>
        <dbReference type="ARBA" id="ARBA00023235"/>
    </source>
</evidence>
<dbReference type="GO" id="GO:0005524">
    <property type="term" value="F:ATP binding"/>
    <property type="evidence" value="ECO:0007669"/>
    <property type="project" value="UniProtKB-KW"/>
</dbReference>
<dbReference type="InterPro" id="IPR018982">
    <property type="entry name" value="RQC_domain"/>
</dbReference>
<dbReference type="GO" id="GO:0046872">
    <property type="term" value="F:metal ion binding"/>
    <property type="evidence" value="ECO:0007669"/>
    <property type="project" value="UniProtKB-KW"/>
</dbReference>
<evidence type="ECO:0000256" key="8">
    <source>
        <dbReference type="ARBA" id="ARBA00022806"/>
    </source>
</evidence>
<dbReference type="Pfam" id="PF16124">
    <property type="entry name" value="RecQ_Zn_bind"/>
    <property type="match status" value="1"/>
</dbReference>
<dbReference type="SMART" id="SM00341">
    <property type="entry name" value="HRDC"/>
    <property type="match status" value="1"/>
</dbReference>
<dbReference type="PROSITE" id="PS50967">
    <property type="entry name" value="HRDC"/>
    <property type="match status" value="1"/>
</dbReference>
<dbReference type="CDD" id="cd18794">
    <property type="entry name" value="SF2_C_RecQ"/>
    <property type="match status" value="1"/>
</dbReference>
<keyword evidence="10" id="KW-0067">ATP-binding</keyword>
<evidence type="ECO:0000256" key="4">
    <source>
        <dbReference type="ARBA" id="ARBA00022723"/>
    </source>
</evidence>
<dbReference type="Pfam" id="PF00270">
    <property type="entry name" value="DEAD"/>
    <property type="match status" value="1"/>
</dbReference>
<dbReference type="Gene3D" id="1.10.10.10">
    <property type="entry name" value="Winged helix-like DNA-binding domain superfamily/Winged helix DNA-binding domain"/>
    <property type="match status" value="1"/>
</dbReference>
<keyword evidence="12" id="KW-0233">DNA recombination</keyword>
<evidence type="ECO:0000256" key="5">
    <source>
        <dbReference type="ARBA" id="ARBA00022741"/>
    </source>
</evidence>
<evidence type="ECO:0000256" key="9">
    <source>
        <dbReference type="ARBA" id="ARBA00022833"/>
    </source>
</evidence>
<sequence>MSKSPQEILRNVFGFSDFRGVQKDVIERTIAGGDSLVLMPTGGGKSLCYQIPAVCRKGCAIVISPLIALMQDQVTALCQVGIKAATLNSTIAPDEAYEIERAMRAGELDLVYVAPERLLTDRFFTLLNHCDISLFAIDEAHCVSQWGHDFRPEYRQLVNLHDHFPNVPRIALTATADGPTRLDIIERLNLGQGEVFITGFDRPNIRYNIVPKNNAKTQLLKFLQEYDENDSGIVYCMSRKKVEEIANWLRDKGYDALSYHAGMDKNIRSLNQDKFVREEGIIMVATVAFGMGIDKPNVRFVAHMDPPKSLEAYYQETGRAGRDDLPSQTWMAYGLQDVTKLRQFTESSDLPERQKHIERQKLDALLAYCETHRCRRQVLLEYFGETLNEPCGNCDTCLNPVETFDGTVPAQKILSCIYRTGETFGAGHIIDVLLGEENDKIMRFRHNQLSTYGIGKELKRETWRSIIRQLVALGLVRMDIEGYGALKLGPDVREVLRGERNVLMRKDPDARRSAKARREARTTIVLEREDDKSLFEALRAKRKDLAEEQNVPPYVIFADATLIEMAKTRPSDADSFLALSGVGQTKLERYSSIFMDVINGFDD</sequence>
<protein>
    <recommendedName>
        <fullName evidence="16">DNA helicase RecQ</fullName>
        <ecNumber evidence="16">5.6.2.4</ecNumber>
    </recommendedName>
</protein>
<dbReference type="InterPro" id="IPR032284">
    <property type="entry name" value="RecQ_Zn-bd"/>
</dbReference>
<dbReference type="GO" id="GO:0005737">
    <property type="term" value="C:cytoplasm"/>
    <property type="evidence" value="ECO:0007669"/>
    <property type="project" value="TreeGrafter"/>
</dbReference>
<dbReference type="NCBIfam" id="TIGR00614">
    <property type="entry name" value="recQ_fam"/>
    <property type="match status" value="1"/>
</dbReference>
<evidence type="ECO:0000256" key="3">
    <source>
        <dbReference type="ARBA" id="ARBA00005446"/>
    </source>
</evidence>
<comment type="cofactor">
    <cofactor evidence="1">
        <name>Mg(2+)</name>
        <dbReference type="ChEBI" id="CHEBI:18420"/>
    </cofactor>
</comment>
<dbReference type="FunFam" id="3.40.50.300:FF:000156">
    <property type="entry name" value="ATP-dependent DNA helicase recQ"/>
    <property type="match status" value="1"/>
</dbReference>
<dbReference type="FunFam" id="3.40.50.300:FF:000296">
    <property type="entry name" value="ATP-dependent DNA helicase RecQ"/>
    <property type="match status" value="1"/>
</dbReference>
<dbReference type="NCBIfam" id="TIGR01389">
    <property type="entry name" value="recQ"/>
    <property type="match status" value="1"/>
</dbReference>
<comment type="similarity">
    <text evidence="3">Belongs to the helicase family. RecQ subfamily.</text>
</comment>
<dbReference type="InterPro" id="IPR044876">
    <property type="entry name" value="HRDC_dom_sf"/>
</dbReference>
<dbReference type="GO" id="GO:0006260">
    <property type="term" value="P:DNA replication"/>
    <property type="evidence" value="ECO:0007669"/>
    <property type="project" value="InterPro"/>
</dbReference>
<evidence type="ECO:0000256" key="2">
    <source>
        <dbReference type="ARBA" id="ARBA00001947"/>
    </source>
</evidence>
<dbReference type="CDD" id="cd17920">
    <property type="entry name" value="DEXHc_RecQ"/>
    <property type="match status" value="1"/>
</dbReference>
<dbReference type="Gene3D" id="3.40.50.300">
    <property type="entry name" value="P-loop containing nucleotide triphosphate hydrolases"/>
    <property type="match status" value="2"/>
</dbReference>
<keyword evidence="14" id="KW-0413">Isomerase</keyword>
<dbReference type="SMART" id="SM00490">
    <property type="entry name" value="HELICc"/>
    <property type="match status" value="1"/>
</dbReference>
<dbReference type="GO" id="GO:0003677">
    <property type="term" value="F:DNA binding"/>
    <property type="evidence" value="ECO:0007669"/>
    <property type="project" value="UniProtKB-KW"/>
</dbReference>
<dbReference type="GO" id="GO:0043590">
    <property type="term" value="C:bacterial nucleoid"/>
    <property type="evidence" value="ECO:0007669"/>
    <property type="project" value="TreeGrafter"/>
</dbReference>
<dbReference type="FunFam" id="1.10.10.10:FF:000175">
    <property type="entry name" value="ATP-dependent DNA helicase RecQ"/>
    <property type="match status" value="1"/>
</dbReference>
<evidence type="ECO:0000313" key="20">
    <source>
        <dbReference type="EMBL" id="GGF64412.1"/>
    </source>
</evidence>
<dbReference type="PANTHER" id="PTHR13710:SF105">
    <property type="entry name" value="ATP-DEPENDENT DNA HELICASE Q1"/>
    <property type="match status" value="1"/>
</dbReference>
<evidence type="ECO:0000256" key="1">
    <source>
        <dbReference type="ARBA" id="ARBA00001946"/>
    </source>
</evidence>
<feature type="domain" description="Helicase C-terminal" evidence="19">
    <location>
        <begin position="218"/>
        <end position="363"/>
    </location>
</feature>
<dbReference type="SUPFAM" id="SSF52540">
    <property type="entry name" value="P-loop containing nucleoside triphosphate hydrolases"/>
    <property type="match status" value="2"/>
</dbReference>
<dbReference type="AlphaFoldDB" id="A0A917C266"/>
<dbReference type="GO" id="GO:0009432">
    <property type="term" value="P:SOS response"/>
    <property type="evidence" value="ECO:0007669"/>
    <property type="project" value="UniProtKB-UniRule"/>
</dbReference>
<evidence type="ECO:0000256" key="7">
    <source>
        <dbReference type="ARBA" id="ARBA00022801"/>
    </source>
</evidence>
<dbReference type="SMART" id="SM00956">
    <property type="entry name" value="RQC"/>
    <property type="match status" value="1"/>
</dbReference>
<name>A0A917C266_9PROT</name>
<keyword evidence="11" id="KW-0238">DNA-binding</keyword>
<keyword evidence="9" id="KW-0862">Zinc</keyword>
<dbReference type="PANTHER" id="PTHR13710">
    <property type="entry name" value="DNA HELICASE RECQ FAMILY MEMBER"/>
    <property type="match status" value="1"/>
</dbReference>
<dbReference type="EC" id="5.6.2.4" evidence="16"/>
<dbReference type="GO" id="GO:0016787">
    <property type="term" value="F:hydrolase activity"/>
    <property type="evidence" value="ECO:0007669"/>
    <property type="project" value="UniProtKB-KW"/>
</dbReference>
<dbReference type="SMART" id="SM00487">
    <property type="entry name" value="DEXDc"/>
    <property type="match status" value="1"/>
</dbReference>
<dbReference type="GO" id="GO:0006281">
    <property type="term" value="P:DNA repair"/>
    <property type="evidence" value="ECO:0007669"/>
    <property type="project" value="UniProtKB-KW"/>
</dbReference>
<keyword evidence="5" id="KW-0547">Nucleotide-binding</keyword>
<feature type="domain" description="HRDC" evidence="17">
    <location>
        <begin position="528"/>
        <end position="603"/>
    </location>
</feature>
<reference evidence="20" key="1">
    <citation type="journal article" date="2014" name="Int. J. Syst. Evol. Microbiol.">
        <title>Complete genome sequence of Corynebacterium casei LMG S-19264T (=DSM 44701T), isolated from a smear-ripened cheese.</title>
        <authorList>
            <consortium name="US DOE Joint Genome Institute (JGI-PGF)"/>
            <person name="Walter F."/>
            <person name="Albersmeier A."/>
            <person name="Kalinowski J."/>
            <person name="Ruckert C."/>
        </authorList>
    </citation>
    <scope>NUCLEOTIDE SEQUENCE</scope>
    <source>
        <strain evidence="20">CGMCC 1.15254</strain>
    </source>
</reference>
<evidence type="ECO:0000256" key="11">
    <source>
        <dbReference type="ARBA" id="ARBA00023125"/>
    </source>
</evidence>